<evidence type="ECO:0000259" key="9">
    <source>
        <dbReference type="Pfam" id="PF16420"/>
    </source>
</evidence>
<evidence type="ECO:0000313" key="11">
    <source>
        <dbReference type="Proteomes" id="UP001151760"/>
    </source>
</evidence>
<keyword evidence="6" id="KW-0963">Cytoplasm</keyword>
<evidence type="ECO:0000256" key="6">
    <source>
        <dbReference type="RuleBase" id="RU366022"/>
    </source>
</evidence>
<reference evidence="10" key="2">
    <citation type="submission" date="2022-01" db="EMBL/GenBank/DDBJ databases">
        <authorList>
            <person name="Yamashiro T."/>
            <person name="Shiraishi A."/>
            <person name="Satake H."/>
            <person name="Nakayama K."/>
        </authorList>
    </citation>
    <scope>NUCLEOTIDE SEQUENCE</scope>
</reference>
<keyword evidence="4 6" id="KW-0653">Protein transport</keyword>
<comment type="function">
    <text evidence="6">E1-like activating enzyme involved in the 2 ubiquitin-like systems required for autophagy.</text>
</comment>
<dbReference type="PANTHER" id="PTHR10953:SF3">
    <property type="entry name" value="UBIQUITIN-LIKE MODIFIER-ACTIVATING ENZYME ATG7"/>
    <property type="match status" value="1"/>
</dbReference>
<dbReference type="SUPFAM" id="SSF69572">
    <property type="entry name" value="Activating enzymes of the ubiquitin-like proteins"/>
    <property type="match status" value="1"/>
</dbReference>
<dbReference type="InterPro" id="IPR006285">
    <property type="entry name" value="Atg7"/>
</dbReference>
<proteinExistence type="inferred from homology"/>
<protein>
    <recommendedName>
        <fullName evidence="2 6">Ubiquitin-like modifier-activating enzyme ATG7</fullName>
    </recommendedName>
    <alternativeName>
        <fullName evidence="6">Autophagy-related protein 7</fullName>
    </alternativeName>
</protein>
<organism evidence="10 11">
    <name type="scientific">Tanacetum coccineum</name>
    <dbReference type="NCBI Taxonomy" id="301880"/>
    <lineage>
        <taxon>Eukaryota</taxon>
        <taxon>Viridiplantae</taxon>
        <taxon>Streptophyta</taxon>
        <taxon>Embryophyta</taxon>
        <taxon>Tracheophyta</taxon>
        <taxon>Spermatophyta</taxon>
        <taxon>Magnoliopsida</taxon>
        <taxon>eudicotyledons</taxon>
        <taxon>Gunneridae</taxon>
        <taxon>Pentapetalae</taxon>
        <taxon>asterids</taxon>
        <taxon>campanulids</taxon>
        <taxon>Asterales</taxon>
        <taxon>Asteraceae</taxon>
        <taxon>Asteroideae</taxon>
        <taxon>Anthemideae</taxon>
        <taxon>Anthemidinae</taxon>
        <taxon>Tanacetum</taxon>
    </lineage>
</organism>
<keyword evidence="5 6" id="KW-0072">Autophagy</keyword>
<dbReference type="InterPro" id="IPR045886">
    <property type="entry name" value="ThiF/MoeB/HesA"/>
</dbReference>
<dbReference type="Pfam" id="PF16420">
    <property type="entry name" value="ATG7_N"/>
    <property type="match status" value="1"/>
</dbReference>
<feature type="region of interest" description="Disordered" evidence="7">
    <location>
        <begin position="714"/>
        <end position="754"/>
    </location>
</feature>
<reference evidence="10" key="1">
    <citation type="journal article" date="2022" name="Int. J. Mol. Sci.">
        <title>Draft Genome of Tanacetum Coccineum: Genomic Comparison of Closely Related Tanacetum-Family Plants.</title>
        <authorList>
            <person name="Yamashiro T."/>
            <person name="Shiraishi A."/>
            <person name="Nakayama K."/>
            <person name="Satake H."/>
        </authorList>
    </citation>
    <scope>NUCLEOTIDE SEQUENCE</scope>
</reference>
<dbReference type="Proteomes" id="UP001151760">
    <property type="component" value="Unassembled WGS sequence"/>
</dbReference>
<comment type="caution">
    <text evidence="10">The sequence shown here is derived from an EMBL/GenBank/DDBJ whole genome shotgun (WGS) entry which is preliminary data.</text>
</comment>
<evidence type="ECO:0000256" key="1">
    <source>
        <dbReference type="ARBA" id="ARBA00010931"/>
    </source>
</evidence>
<dbReference type="InterPro" id="IPR032197">
    <property type="entry name" value="Atg7_N"/>
</dbReference>
<evidence type="ECO:0000256" key="2">
    <source>
        <dbReference type="ARBA" id="ARBA00017647"/>
    </source>
</evidence>
<dbReference type="NCBIfam" id="TIGR01381">
    <property type="entry name" value="E1_like_apg7"/>
    <property type="match status" value="1"/>
</dbReference>
<dbReference type="EMBL" id="BQNB010012079">
    <property type="protein sequence ID" value="GJS98911.1"/>
    <property type="molecule type" value="Genomic_DNA"/>
</dbReference>
<accession>A0ABQ5ABA2</accession>
<gene>
    <name evidence="10" type="ORF">Tco_0820081</name>
</gene>
<feature type="domain" description="Ubiquitin-like modifier-activating enzyme Atg7 N-terminal" evidence="9">
    <location>
        <begin position="139"/>
        <end position="322"/>
    </location>
</feature>
<evidence type="ECO:0000256" key="4">
    <source>
        <dbReference type="ARBA" id="ARBA00022927"/>
    </source>
</evidence>
<evidence type="ECO:0000256" key="5">
    <source>
        <dbReference type="ARBA" id="ARBA00023006"/>
    </source>
</evidence>
<dbReference type="InterPro" id="IPR035985">
    <property type="entry name" value="Ubiquitin-activating_enz"/>
</dbReference>
<comment type="similarity">
    <text evidence="1 6">Belongs to the ATG7 family.</text>
</comment>
<dbReference type="Pfam" id="PF00899">
    <property type="entry name" value="ThiF"/>
    <property type="match status" value="1"/>
</dbReference>
<feature type="domain" description="THIF-type NAD/FAD binding fold" evidence="8">
    <location>
        <begin position="339"/>
        <end position="594"/>
    </location>
</feature>
<keyword evidence="3 6" id="KW-0813">Transport</keyword>
<dbReference type="InterPro" id="IPR000594">
    <property type="entry name" value="ThiF_NAD_FAD-bd"/>
</dbReference>
<keyword evidence="11" id="KW-1185">Reference proteome</keyword>
<dbReference type="Gene3D" id="3.40.140.100">
    <property type="entry name" value="Ubiquitin-like modifier-activating enzyme ATG7 C-terminal domain"/>
    <property type="match status" value="1"/>
</dbReference>
<evidence type="ECO:0000256" key="7">
    <source>
        <dbReference type="SAM" id="MobiDB-lite"/>
    </source>
</evidence>
<dbReference type="InterPro" id="IPR042523">
    <property type="entry name" value="Atg7_N_2"/>
</dbReference>
<keyword evidence="6" id="KW-0833">Ubl conjugation pathway</keyword>
<name>A0ABQ5ABA2_9ASTR</name>
<dbReference type="PANTHER" id="PTHR10953">
    <property type="entry name" value="UBIQUITIN-ACTIVATING ENZYME E1"/>
    <property type="match status" value="1"/>
</dbReference>
<dbReference type="Gene3D" id="3.40.50.720">
    <property type="entry name" value="NAD(P)-binding Rossmann-like Domain"/>
    <property type="match status" value="1"/>
</dbReference>
<evidence type="ECO:0000313" key="10">
    <source>
        <dbReference type="EMBL" id="GJS98911.1"/>
    </source>
</evidence>
<comment type="subcellular location">
    <subcellularLocation>
        <location evidence="6">Cytoplasm</location>
    </subcellularLocation>
    <subcellularLocation>
        <location evidence="6">Preautophagosomal structure</location>
    </subcellularLocation>
</comment>
<evidence type="ECO:0000259" key="8">
    <source>
        <dbReference type="Pfam" id="PF00899"/>
    </source>
</evidence>
<evidence type="ECO:0000256" key="3">
    <source>
        <dbReference type="ARBA" id="ARBA00022448"/>
    </source>
</evidence>
<comment type="subunit">
    <text evidence="6">Homodimer.</text>
</comment>
<feature type="compositionally biased region" description="Polar residues" evidence="7">
    <location>
        <begin position="722"/>
        <end position="731"/>
    </location>
</feature>
<sequence>MGKMTIRQGWLQVHLAKHSPGGGNIEDKRLYALEVKKTIDVTSKLSQENLTWSFRRAPRSGVEQDQLTDLTTYVEGVVLGVTPDRWYWTLDGSGEFSVASARKVIDDNRFPKVSTQTRWIKAVPIKVNIHAWKVRMDCLPTRLNISRRDLKKFNFYYWFAFPALVLDPPATLVDLRPASKWFTPEEAESVSTCCNEWRKSSLTADVPFFLVSISSNSHATIRPLKDFEACQSEGHKILFAFYDPCHLPNNPGWPLRNFLTFISARWNIKKVQFLCYRENHGFADLDLSLVAWQDQEHVPNAVGWELNKGKRVPRRINLSTTMDPTRMAISAADLNLKLMRWRALPSLDLNMLSGTKCLLLGAGNLVCQVARMLMAWGVRKITLVDSGKVAMSNPLRQSLYTLEDCLDGGDLKALAAVKSLKRIFPAVEAEGVVMAIPMPGHPVPSQEEQIVLDDCRRLHDLVDSHDAVFLLTDTRESRWLPTLLCANANKLTITAALGFDSFLVMRHGAGPLSETDESKTESVSSLSASVEEMSLIQSDSKLRLGCYFCNDVVAPVDSTANRTLDQQCTVTRPGLAPIASALAVELLVGILHHPLGISAKAEFGNSLDSGSDEQPLGILPHQIRGALSQFSQMILVGHSSNSCTACCPTVPPSGTGSGPGYVNQGPPSHSSTGYPAGTGYNNGGYASAVAAAAPEYPGQNSYRPLMNRLPPIQGGFADSGNYGPSSGYPTQPNMPPAGPRGPHGGMYQGGHPYY</sequence>